<evidence type="ECO:0000256" key="6">
    <source>
        <dbReference type="ARBA" id="ARBA00023125"/>
    </source>
</evidence>
<dbReference type="EMBL" id="AMQM01003114">
    <property type="status" value="NOT_ANNOTATED_CDS"/>
    <property type="molecule type" value="Genomic_DNA"/>
</dbReference>
<keyword evidence="4" id="KW-0862">Zinc</keyword>
<dbReference type="PRINTS" id="PR00047">
    <property type="entry name" value="STROIDFINGER"/>
</dbReference>
<dbReference type="InParanoid" id="T1EK74"/>
<dbReference type="eggNOG" id="KOG3575">
    <property type="taxonomic scope" value="Eukaryota"/>
</dbReference>
<dbReference type="Pfam" id="PF00105">
    <property type="entry name" value="zf-C4"/>
    <property type="match status" value="1"/>
</dbReference>
<accession>T1EK74</accession>
<reference evidence="12" key="3">
    <citation type="submission" date="2015-06" db="UniProtKB">
        <authorList>
            <consortium name="EnsemblMetazoa"/>
        </authorList>
    </citation>
    <scope>IDENTIFICATION</scope>
</reference>
<dbReference type="InterPro" id="IPR013088">
    <property type="entry name" value="Znf_NHR/GATA"/>
</dbReference>
<dbReference type="EMBL" id="KB096023">
    <property type="protein sequence ID" value="ESO08930.1"/>
    <property type="molecule type" value="Genomic_DNA"/>
</dbReference>
<dbReference type="OrthoDB" id="5771769at2759"/>
<evidence type="ECO:0000256" key="9">
    <source>
        <dbReference type="ARBA" id="ARBA00023242"/>
    </source>
</evidence>
<dbReference type="PANTHER" id="PTHR45805">
    <property type="entry name" value="NUCLEAR HORMONE RECEPTOR HR3-RELATED"/>
    <property type="match status" value="1"/>
</dbReference>
<evidence type="ECO:0000256" key="2">
    <source>
        <dbReference type="ARBA" id="ARBA00022723"/>
    </source>
</evidence>
<keyword evidence="6" id="KW-0238">DNA-binding</keyword>
<gene>
    <name evidence="12" type="primary">20196974</name>
    <name evidence="11" type="ORF">HELRODRAFT_148333</name>
</gene>
<feature type="domain" description="Nuclear receptor" evidence="10">
    <location>
        <begin position="1"/>
        <end position="66"/>
    </location>
</feature>
<dbReference type="PANTHER" id="PTHR45805:SF2">
    <property type="entry name" value="NUCLEAR HORMONE RECEPTOR HR3-RELATED"/>
    <property type="match status" value="1"/>
</dbReference>
<evidence type="ECO:0000313" key="12">
    <source>
        <dbReference type="EnsemblMetazoa" id="HelroP148333"/>
    </source>
</evidence>
<evidence type="ECO:0000313" key="13">
    <source>
        <dbReference type="Proteomes" id="UP000015101"/>
    </source>
</evidence>
<keyword evidence="3" id="KW-0863">Zinc-finger</keyword>
<name>T1EK74_HELRO</name>
<dbReference type="InterPro" id="IPR001628">
    <property type="entry name" value="Znf_hrmn_rcpt"/>
</dbReference>
<keyword evidence="9" id="KW-0539">Nucleus</keyword>
<sequence>CKICSDLGNGVHFGVVTCEGCKKFYRRALHEHRTYVCKLEGKCIINPQTRNSCRYCRYEKCKLLGM</sequence>
<evidence type="ECO:0000256" key="8">
    <source>
        <dbReference type="ARBA" id="ARBA00023170"/>
    </source>
</evidence>
<dbReference type="STRING" id="6412.T1EK74"/>
<dbReference type="CTD" id="20196974"/>
<dbReference type="GeneID" id="20196974"/>
<evidence type="ECO:0000256" key="7">
    <source>
        <dbReference type="ARBA" id="ARBA00023163"/>
    </source>
</evidence>
<proteinExistence type="predicted"/>
<dbReference type="SMART" id="SM00399">
    <property type="entry name" value="ZnF_C4"/>
    <property type="match status" value="1"/>
</dbReference>
<dbReference type="SUPFAM" id="SSF57716">
    <property type="entry name" value="Glucocorticoid receptor-like (DNA-binding domain)"/>
    <property type="match status" value="1"/>
</dbReference>
<dbReference type="GO" id="GO:0008270">
    <property type="term" value="F:zinc ion binding"/>
    <property type="evidence" value="ECO:0007669"/>
    <property type="project" value="UniProtKB-KW"/>
</dbReference>
<reference evidence="11 13" key="2">
    <citation type="journal article" date="2013" name="Nature">
        <title>Insights into bilaterian evolution from three spiralian genomes.</title>
        <authorList>
            <person name="Simakov O."/>
            <person name="Marletaz F."/>
            <person name="Cho S.J."/>
            <person name="Edsinger-Gonzales E."/>
            <person name="Havlak P."/>
            <person name="Hellsten U."/>
            <person name="Kuo D.H."/>
            <person name="Larsson T."/>
            <person name="Lv J."/>
            <person name="Arendt D."/>
            <person name="Savage R."/>
            <person name="Osoegawa K."/>
            <person name="de Jong P."/>
            <person name="Grimwood J."/>
            <person name="Chapman J.A."/>
            <person name="Shapiro H."/>
            <person name="Aerts A."/>
            <person name="Otillar R.P."/>
            <person name="Terry A.Y."/>
            <person name="Boore J.L."/>
            <person name="Grigoriev I.V."/>
            <person name="Lindberg D.R."/>
            <person name="Seaver E.C."/>
            <person name="Weisblat D.A."/>
            <person name="Putnam N.H."/>
            <person name="Rokhsar D.S."/>
        </authorList>
    </citation>
    <scope>NUCLEOTIDE SEQUENCE</scope>
</reference>
<evidence type="ECO:0000313" key="11">
    <source>
        <dbReference type="EMBL" id="ESO08930.1"/>
    </source>
</evidence>
<keyword evidence="5" id="KW-0805">Transcription regulation</keyword>
<dbReference type="HOGENOM" id="CLU_122099_3_0_1"/>
<evidence type="ECO:0000256" key="4">
    <source>
        <dbReference type="ARBA" id="ARBA00022833"/>
    </source>
</evidence>
<keyword evidence="2" id="KW-0479">Metal-binding</keyword>
<keyword evidence="8" id="KW-0675">Receptor</keyword>
<dbReference type="KEGG" id="hro:HELRODRAFT_148333"/>
<evidence type="ECO:0000256" key="1">
    <source>
        <dbReference type="ARBA" id="ARBA00004123"/>
    </source>
</evidence>
<dbReference type="AlphaFoldDB" id="T1EK74"/>
<evidence type="ECO:0000256" key="3">
    <source>
        <dbReference type="ARBA" id="ARBA00022771"/>
    </source>
</evidence>
<evidence type="ECO:0000259" key="10">
    <source>
        <dbReference type="PROSITE" id="PS51030"/>
    </source>
</evidence>
<protein>
    <recommendedName>
        <fullName evidence="10">Nuclear receptor domain-containing protein</fullName>
    </recommendedName>
</protein>
<dbReference type="GO" id="GO:0005634">
    <property type="term" value="C:nucleus"/>
    <property type="evidence" value="ECO:0007669"/>
    <property type="project" value="UniProtKB-SubCell"/>
</dbReference>
<keyword evidence="13" id="KW-1185">Reference proteome</keyword>
<dbReference type="GO" id="GO:0003700">
    <property type="term" value="F:DNA-binding transcription factor activity"/>
    <property type="evidence" value="ECO:0007669"/>
    <property type="project" value="InterPro"/>
</dbReference>
<dbReference type="RefSeq" id="XP_009012952.1">
    <property type="nucleotide sequence ID" value="XM_009014704.1"/>
</dbReference>
<dbReference type="Gene3D" id="3.30.50.10">
    <property type="entry name" value="Erythroid Transcription Factor GATA-1, subunit A"/>
    <property type="match status" value="1"/>
</dbReference>
<dbReference type="Proteomes" id="UP000015101">
    <property type="component" value="Unassembled WGS sequence"/>
</dbReference>
<comment type="subcellular location">
    <subcellularLocation>
        <location evidence="1">Nucleus</location>
    </subcellularLocation>
</comment>
<organism evidence="12 13">
    <name type="scientific">Helobdella robusta</name>
    <name type="common">Californian leech</name>
    <dbReference type="NCBI Taxonomy" id="6412"/>
    <lineage>
        <taxon>Eukaryota</taxon>
        <taxon>Metazoa</taxon>
        <taxon>Spiralia</taxon>
        <taxon>Lophotrochozoa</taxon>
        <taxon>Annelida</taxon>
        <taxon>Clitellata</taxon>
        <taxon>Hirudinea</taxon>
        <taxon>Rhynchobdellida</taxon>
        <taxon>Glossiphoniidae</taxon>
        <taxon>Helobdella</taxon>
    </lineage>
</organism>
<dbReference type="GO" id="GO:0043565">
    <property type="term" value="F:sequence-specific DNA binding"/>
    <property type="evidence" value="ECO:0007669"/>
    <property type="project" value="InterPro"/>
</dbReference>
<dbReference type="EnsemblMetazoa" id="HelroT148333">
    <property type="protein sequence ID" value="HelroP148333"/>
    <property type="gene ID" value="HelroG148333"/>
</dbReference>
<dbReference type="PROSITE" id="PS51030">
    <property type="entry name" value="NUCLEAR_REC_DBD_2"/>
    <property type="match status" value="1"/>
</dbReference>
<keyword evidence="7" id="KW-0804">Transcription</keyword>
<reference evidence="13" key="1">
    <citation type="submission" date="2012-12" db="EMBL/GenBank/DDBJ databases">
        <authorList>
            <person name="Hellsten U."/>
            <person name="Grimwood J."/>
            <person name="Chapman J.A."/>
            <person name="Shapiro H."/>
            <person name="Aerts A."/>
            <person name="Otillar R.P."/>
            <person name="Terry A.Y."/>
            <person name="Boore J.L."/>
            <person name="Simakov O."/>
            <person name="Marletaz F."/>
            <person name="Cho S.-J."/>
            <person name="Edsinger-Gonzales E."/>
            <person name="Havlak P."/>
            <person name="Kuo D.-H."/>
            <person name="Larsson T."/>
            <person name="Lv J."/>
            <person name="Arendt D."/>
            <person name="Savage R."/>
            <person name="Osoegawa K."/>
            <person name="de Jong P."/>
            <person name="Lindberg D.R."/>
            <person name="Seaver E.C."/>
            <person name="Weisblat D.A."/>
            <person name="Putnam N.H."/>
            <person name="Grigoriev I.V."/>
            <person name="Rokhsar D.S."/>
        </authorList>
    </citation>
    <scope>NUCLEOTIDE SEQUENCE</scope>
</reference>
<evidence type="ECO:0000256" key="5">
    <source>
        <dbReference type="ARBA" id="ARBA00023015"/>
    </source>
</evidence>